<keyword evidence="3" id="KW-1185">Reference proteome</keyword>
<comment type="caution">
    <text evidence="2">The sequence shown here is derived from an EMBL/GenBank/DDBJ whole genome shotgun (WGS) entry which is preliminary data.</text>
</comment>
<sequence length="289" mass="32335">MTYQPSSEVVYHNNVYRRPNGAGVSKGLPPDDPRSGWWYGGTLQNNYNIYAGFPPGTPQYAKPGKPFPGHNDPGVTEQPAAPIGPEKVGDSGPGPTRENTEALRALRKAFPDQFTQIGDYFRGFIGDPFIFGIKRKPDPTGIYIHGGKNADDNDYLSYQFKSFNKETDDAGKSDKCLQYFYLRPDDSTHLSNIDPENYKTRSEVITYNEVKKADGITHINVVNRYATFTVPRDSDWGVMERRNPDYAYLYVASSDPYFASNLPNSEGNNFLIDNSSNGHSVLARYQGAR</sequence>
<protein>
    <submittedName>
        <fullName evidence="2">Uncharacterized protein</fullName>
    </submittedName>
</protein>
<dbReference type="EMBL" id="QRBE01000003">
    <property type="protein sequence ID" value="RDS82796.1"/>
    <property type="molecule type" value="Genomic_DNA"/>
</dbReference>
<evidence type="ECO:0000313" key="2">
    <source>
        <dbReference type="EMBL" id="RDS82796.1"/>
    </source>
</evidence>
<evidence type="ECO:0000313" key="3">
    <source>
        <dbReference type="Proteomes" id="UP000254258"/>
    </source>
</evidence>
<dbReference type="Proteomes" id="UP000254258">
    <property type="component" value="Unassembled WGS sequence"/>
</dbReference>
<evidence type="ECO:0000256" key="1">
    <source>
        <dbReference type="SAM" id="MobiDB-lite"/>
    </source>
</evidence>
<gene>
    <name evidence="2" type="ORF">DWU98_06495</name>
</gene>
<dbReference type="AlphaFoldDB" id="A0A370X371"/>
<organism evidence="2 3">
    <name type="scientific">Dyella monticola</name>
    <dbReference type="NCBI Taxonomy" id="1927958"/>
    <lineage>
        <taxon>Bacteria</taxon>
        <taxon>Pseudomonadati</taxon>
        <taxon>Pseudomonadota</taxon>
        <taxon>Gammaproteobacteria</taxon>
        <taxon>Lysobacterales</taxon>
        <taxon>Rhodanobacteraceae</taxon>
        <taxon>Dyella</taxon>
    </lineage>
</organism>
<name>A0A370X371_9GAMM</name>
<accession>A0A370X371</accession>
<proteinExistence type="predicted"/>
<feature type="region of interest" description="Disordered" evidence="1">
    <location>
        <begin position="58"/>
        <end position="98"/>
    </location>
</feature>
<reference evidence="2 3" key="1">
    <citation type="submission" date="2018-07" db="EMBL/GenBank/DDBJ databases">
        <title>Dyella monticola sp. nov. and Dyella psychrodurans sp. nov. isolated from monsoon evergreen broad-leaved forest soil of Dinghu Mountain, China.</title>
        <authorList>
            <person name="Gao Z."/>
            <person name="Qiu L."/>
        </authorList>
    </citation>
    <scope>NUCLEOTIDE SEQUENCE [LARGE SCALE GENOMIC DNA]</scope>
    <source>
        <strain evidence="2 3">4G-K06</strain>
    </source>
</reference>